<dbReference type="Gene3D" id="1.10.150.20">
    <property type="entry name" value="5' to 3' exonuclease, C-terminal subdomain"/>
    <property type="match status" value="1"/>
</dbReference>
<dbReference type="GO" id="GO:0042578">
    <property type="term" value="F:phosphoric ester hydrolase activity"/>
    <property type="evidence" value="ECO:0007669"/>
    <property type="project" value="TreeGrafter"/>
</dbReference>
<dbReference type="InterPro" id="IPR003583">
    <property type="entry name" value="Hlx-hairpin-Hlx_DNA-bd_motif"/>
</dbReference>
<dbReference type="Gene3D" id="3.30.460.10">
    <property type="entry name" value="Beta Polymerase, domain 2"/>
    <property type="match status" value="1"/>
</dbReference>
<comment type="catalytic activity">
    <reaction evidence="21">
        <text>DNA(n) + a 2'-deoxyribonucleoside 5'-triphosphate = DNA(n+1) + diphosphate</text>
        <dbReference type="Rhea" id="RHEA:22508"/>
        <dbReference type="Rhea" id="RHEA-COMP:17339"/>
        <dbReference type="Rhea" id="RHEA-COMP:17340"/>
        <dbReference type="ChEBI" id="CHEBI:33019"/>
        <dbReference type="ChEBI" id="CHEBI:61560"/>
        <dbReference type="ChEBI" id="CHEBI:173112"/>
        <dbReference type="EC" id="2.7.7.7"/>
    </reaction>
</comment>
<evidence type="ECO:0000256" key="14">
    <source>
        <dbReference type="ARBA" id="ARBA00023053"/>
    </source>
</evidence>
<reference evidence="25 26" key="1">
    <citation type="submission" date="2017-09" db="EMBL/GenBank/DDBJ databases">
        <title>Depth-based differentiation of microbial function through sediment-hosted aquifers and enrichment of novel symbionts in the deep terrestrial subsurface.</title>
        <authorList>
            <person name="Probst A.J."/>
            <person name="Ladd B."/>
            <person name="Jarett J.K."/>
            <person name="Geller-Mcgrath D.E."/>
            <person name="Sieber C.M."/>
            <person name="Emerson J.B."/>
            <person name="Anantharaman K."/>
            <person name="Thomas B.C."/>
            <person name="Malmstrom R."/>
            <person name="Stieglmeier M."/>
            <person name="Klingl A."/>
            <person name="Woyke T."/>
            <person name="Ryan C.M."/>
            <person name="Banfield J.F."/>
        </authorList>
    </citation>
    <scope>NUCLEOTIDE SEQUENCE [LARGE SCALE GENOMIC DNA]</scope>
    <source>
        <strain evidence="25">CG10_big_fil_rev_8_21_14_0_10_32_10</strain>
    </source>
</reference>
<dbReference type="InterPro" id="IPR022311">
    <property type="entry name" value="PolX-like"/>
</dbReference>
<dbReference type="SMART" id="SM00481">
    <property type="entry name" value="POLIIIAc"/>
    <property type="match status" value="1"/>
</dbReference>
<evidence type="ECO:0000256" key="16">
    <source>
        <dbReference type="ARBA" id="ARBA00035717"/>
    </source>
</evidence>
<dbReference type="EC" id="2.7.7.7" evidence="3"/>
<evidence type="ECO:0000259" key="24">
    <source>
        <dbReference type="SMART" id="SM00483"/>
    </source>
</evidence>
<dbReference type="SUPFAM" id="SSF81301">
    <property type="entry name" value="Nucleotidyltransferase"/>
    <property type="match status" value="1"/>
</dbReference>
<dbReference type="InterPro" id="IPR002054">
    <property type="entry name" value="DNA-dir_DNA_pol_X"/>
</dbReference>
<feature type="domain" description="DNA-directed DNA polymerase X" evidence="24">
    <location>
        <begin position="1"/>
        <end position="316"/>
    </location>
</feature>
<evidence type="ECO:0000256" key="6">
    <source>
        <dbReference type="ARBA" id="ARBA00022481"/>
    </source>
</evidence>
<dbReference type="GO" id="GO:0006281">
    <property type="term" value="P:DNA repair"/>
    <property type="evidence" value="ECO:0007669"/>
    <property type="project" value="UniProtKB-KW"/>
</dbReference>
<evidence type="ECO:0000256" key="2">
    <source>
        <dbReference type="ARBA" id="ARBA00004496"/>
    </source>
</evidence>
<feature type="domain" description="Helix-hairpin-helix DNA-binding motif class 1" evidence="22">
    <location>
        <begin position="51"/>
        <end position="70"/>
    </location>
</feature>
<dbReference type="InterPro" id="IPR004013">
    <property type="entry name" value="PHP_dom"/>
</dbReference>
<evidence type="ECO:0000256" key="11">
    <source>
        <dbReference type="ARBA" id="ARBA00022763"/>
    </source>
</evidence>
<keyword evidence="6" id="KW-0488">Methylation</keyword>
<dbReference type="Gene3D" id="1.10.150.110">
    <property type="entry name" value="DNA polymerase beta, N-terminal domain-like"/>
    <property type="match status" value="1"/>
</dbReference>
<evidence type="ECO:0000256" key="13">
    <source>
        <dbReference type="ARBA" id="ARBA00022932"/>
    </source>
</evidence>
<dbReference type="NCBIfam" id="NF006375">
    <property type="entry name" value="PRK08609.1"/>
    <property type="match status" value="1"/>
</dbReference>
<dbReference type="SMART" id="SM00278">
    <property type="entry name" value="HhH1"/>
    <property type="match status" value="3"/>
</dbReference>
<dbReference type="InterPro" id="IPR029398">
    <property type="entry name" value="PolB_thumb"/>
</dbReference>
<keyword evidence="9" id="KW-0548">Nucleotidyltransferase</keyword>
<dbReference type="AlphaFoldDB" id="A0A2H0R984"/>
<dbReference type="GO" id="GO:0005829">
    <property type="term" value="C:cytosol"/>
    <property type="evidence" value="ECO:0007669"/>
    <property type="project" value="TreeGrafter"/>
</dbReference>
<dbReference type="InterPro" id="IPR016195">
    <property type="entry name" value="Pol/histidinol_Pase-like"/>
</dbReference>
<dbReference type="Pfam" id="PF14520">
    <property type="entry name" value="HHH_5"/>
    <property type="match status" value="1"/>
</dbReference>
<keyword evidence="10" id="KW-0235">DNA replication</keyword>
<evidence type="ECO:0000256" key="21">
    <source>
        <dbReference type="ARBA" id="ARBA00049244"/>
    </source>
</evidence>
<keyword evidence="14" id="KW-0915">Sodium</keyword>
<comment type="cofactor">
    <cofactor evidence="1">
        <name>Mg(2+)</name>
        <dbReference type="ChEBI" id="CHEBI:18420"/>
    </cofactor>
</comment>
<dbReference type="InterPro" id="IPR050243">
    <property type="entry name" value="PHP_phosphatase"/>
</dbReference>
<accession>A0A2H0R984</accession>
<keyword evidence="12" id="KW-0832">Ubl conjugation</keyword>
<dbReference type="SMART" id="SM00483">
    <property type="entry name" value="POLXc"/>
    <property type="match status" value="1"/>
</dbReference>
<dbReference type="PIRSF" id="PIRSF005047">
    <property type="entry name" value="UCP005047_YshC"/>
    <property type="match status" value="1"/>
</dbReference>
<comment type="subcellular location">
    <subcellularLocation>
        <location evidence="2">Cytoplasm</location>
    </subcellularLocation>
</comment>
<dbReference type="Pfam" id="PF14716">
    <property type="entry name" value="HHH_8"/>
    <property type="match status" value="1"/>
</dbReference>
<protein>
    <recommendedName>
        <fullName evidence="5">DNA polymerase beta</fullName>
        <ecNumber evidence="3">2.7.7.7</ecNumber>
        <ecNumber evidence="4">4.2.99.18</ecNumber>
    </recommendedName>
    <alternativeName>
        <fullName evidence="16">5'-deoxyribose-phosphate lyase</fullName>
    </alternativeName>
    <alternativeName>
        <fullName evidence="17">AP lyase</fullName>
    </alternativeName>
</protein>
<dbReference type="Gene3D" id="3.20.20.140">
    <property type="entry name" value="Metal-dependent hydrolases"/>
    <property type="match status" value="1"/>
</dbReference>
<evidence type="ECO:0000256" key="17">
    <source>
        <dbReference type="ARBA" id="ARBA00035726"/>
    </source>
</evidence>
<keyword evidence="15" id="KW-0234">DNA repair</keyword>
<evidence type="ECO:0000256" key="7">
    <source>
        <dbReference type="ARBA" id="ARBA00022634"/>
    </source>
</evidence>
<keyword evidence="13" id="KW-0239">DNA-directed DNA polymerase</keyword>
<dbReference type="Proteomes" id="UP000230214">
    <property type="component" value="Unassembled WGS sequence"/>
</dbReference>
<dbReference type="PRINTS" id="PR00870">
    <property type="entry name" value="DNAPOLXBETA"/>
</dbReference>
<dbReference type="EMBL" id="PCXU01000039">
    <property type="protein sequence ID" value="PIR43073.1"/>
    <property type="molecule type" value="Genomic_DNA"/>
</dbReference>
<evidence type="ECO:0000256" key="5">
    <source>
        <dbReference type="ARBA" id="ARBA00020020"/>
    </source>
</evidence>
<dbReference type="Pfam" id="PF02811">
    <property type="entry name" value="PHP"/>
    <property type="match status" value="1"/>
</dbReference>
<dbReference type="InterPro" id="IPR010996">
    <property type="entry name" value="HHH_MUS81"/>
</dbReference>
<dbReference type="GO" id="GO:0140078">
    <property type="term" value="F:class I DNA-(apurinic or apyrimidinic site) endonuclease activity"/>
    <property type="evidence" value="ECO:0007669"/>
    <property type="project" value="UniProtKB-EC"/>
</dbReference>
<evidence type="ECO:0000256" key="3">
    <source>
        <dbReference type="ARBA" id="ARBA00012417"/>
    </source>
</evidence>
<sequence>MINQEVSQIFNNIADYLEMQDSPNFFRIRAFKKAAESVDSYPEDVANLNIYELKKIPGIGDSTAKDILEYAKAGKIAYYEELKKASPVKLEELVRIQGVGPKTVKKLYYKLGVKNIDDLKKAAESGKIATLEGFGEKSQVSILENIKFAIVNKERTRIDIALEIAEKYIEYLKKNDAHIIKINYGGSLRRKNETIGDIDLLVSSKNPKKTSENFVNYPEIEKVLGAGDTKSSVWLKQKIQVDLRVIPVESFGSALQYFTGNKDHNVLLRKIAIKKGYKLSEYGIFKKLTNKKIAGKSEKRLYEKLVNHYIEPELREDEGELDLAINNKLPKLITLENIKGDLQMHTTHSDGTNTMLEMAQKCVDLGYKYMGFTDHFGNLQVANAIQPGEFNKYIDEIEEVRNKFKDKIKILAGGEINIKAGGELDFKQNLLEKLDFVVASIHSGFKMNVEQATNRYLSAFENPVITIIGHPTGRLLTKRPPFEFDYEKVFQEASKNNIVMEINAHPMRLDLSYQLVKIAKKCGCKIQISTDAHSVEELNLMKYGVFVARKAGLEKDDLYEYFDK</sequence>
<dbReference type="InterPro" id="IPR027421">
    <property type="entry name" value="DNA_pol_lamdba_lyase_dom_sf"/>
</dbReference>
<dbReference type="GO" id="GO:0003887">
    <property type="term" value="F:DNA-directed DNA polymerase activity"/>
    <property type="evidence" value="ECO:0007669"/>
    <property type="project" value="UniProtKB-KW"/>
</dbReference>
<keyword evidence="7" id="KW-0237">DNA synthesis</keyword>
<dbReference type="InterPro" id="IPR002008">
    <property type="entry name" value="DNA_pol_X_beta-like"/>
</dbReference>
<dbReference type="InterPro" id="IPR003141">
    <property type="entry name" value="Pol/His_phosphatase_N"/>
</dbReference>
<dbReference type="Gene3D" id="3.30.210.10">
    <property type="entry name" value="DNA polymerase, thumb domain"/>
    <property type="match status" value="1"/>
</dbReference>
<dbReference type="Pfam" id="PF14791">
    <property type="entry name" value="DNA_pol_B_thumb"/>
    <property type="match status" value="1"/>
</dbReference>
<comment type="catalytic activity">
    <reaction evidence="19">
        <text>a 5'-end 2'-deoxyribose-2'-deoxyribonucleotide-DNA = (2E,4S)-4-hydroxypenten-2-al-5-phosphate + a 5'-end 5'-phospho-2'-deoxyribonucleoside-DNA + H(+)</text>
        <dbReference type="Rhea" id="RHEA:76255"/>
        <dbReference type="Rhea" id="RHEA-COMP:13180"/>
        <dbReference type="Rhea" id="RHEA-COMP:18657"/>
        <dbReference type="ChEBI" id="CHEBI:15378"/>
        <dbReference type="ChEBI" id="CHEBI:136412"/>
        <dbReference type="ChEBI" id="CHEBI:195194"/>
        <dbReference type="ChEBI" id="CHEBI:195195"/>
    </reaction>
</comment>
<dbReference type="CDD" id="cd07436">
    <property type="entry name" value="PHP_PolX"/>
    <property type="match status" value="1"/>
</dbReference>
<comment type="function">
    <text evidence="20">Repair polymerase that plays a key role in base-excision repair. During this process, the damaged base is excised by specific DNA glycosylases, the DNA backbone is nicked at the abasic site by an apurinic/apyrimidic (AP) endonuclease, and POLB removes 5'-deoxyribose-phosphate from the preincised AP site acting as a 5'-deoxyribose-phosphate lyase (5'-dRP lyase); through its DNA polymerase activity, it adds one nucleotide to the 3' end of the arising single-nucleotide gap. Conducts 'gap-filling' DNA synthesis in a stepwise distributive fashion rather than in a processive fashion as for other DNA polymerases. It is also able to cleave sugar-phosphate bonds 3' to an intact AP site, acting as an AP lyase.</text>
</comment>
<evidence type="ECO:0000256" key="1">
    <source>
        <dbReference type="ARBA" id="ARBA00001946"/>
    </source>
</evidence>
<feature type="domain" description="Polymerase/histidinol phosphatase N-terminal" evidence="23">
    <location>
        <begin position="340"/>
        <end position="420"/>
    </location>
</feature>
<gene>
    <name evidence="25" type="ORF">COV24_04555</name>
</gene>
<dbReference type="InterPro" id="IPR043519">
    <property type="entry name" value="NT_sf"/>
</dbReference>
<dbReference type="SUPFAM" id="SSF47802">
    <property type="entry name" value="DNA polymerase beta, N-terminal domain-like"/>
    <property type="match status" value="1"/>
</dbReference>
<evidence type="ECO:0000256" key="4">
    <source>
        <dbReference type="ARBA" id="ARBA00012720"/>
    </source>
</evidence>
<evidence type="ECO:0000313" key="25">
    <source>
        <dbReference type="EMBL" id="PIR43073.1"/>
    </source>
</evidence>
<evidence type="ECO:0000256" key="20">
    <source>
        <dbReference type="ARBA" id="ARBA00045548"/>
    </source>
</evidence>
<evidence type="ECO:0000256" key="15">
    <source>
        <dbReference type="ARBA" id="ARBA00023204"/>
    </source>
</evidence>
<dbReference type="InterPro" id="IPR047967">
    <property type="entry name" value="PolX_PHP"/>
</dbReference>
<keyword evidence="11" id="KW-0227">DNA damage</keyword>
<evidence type="ECO:0000256" key="12">
    <source>
        <dbReference type="ARBA" id="ARBA00022843"/>
    </source>
</evidence>
<evidence type="ECO:0000259" key="22">
    <source>
        <dbReference type="SMART" id="SM00278"/>
    </source>
</evidence>
<evidence type="ECO:0000256" key="8">
    <source>
        <dbReference type="ARBA" id="ARBA00022679"/>
    </source>
</evidence>
<feature type="domain" description="Helix-hairpin-helix DNA-binding motif class 1" evidence="22">
    <location>
        <begin position="91"/>
        <end position="110"/>
    </location>
</feature>
<comment type="catalytic activity">
    <reaction evidence="18">
        <text>2'-deoxyribonucleotide-(2'-deoxyribose 5'-phosphate)-2'-deoxyribonucleotide-DNA = a 3'-end 2'-deoxyribonucleotide-(2,3-dehydro-2,3-deoxyribose 5'-phosphate)-DNA + a 5'-end 5'-phospho-2'-deoxyribonucleoside-DNA + H(+)</text>
        <dbReference type="Rhea" id="RHEA:66592"/>
        <dbReference type="Rhea" id="RHEA-COMP:13180"/>
        <dbReference type="Rhea" id="RHEA-COMP:16897"/>
        <dbReference type="Rhea" id="RHEA-COMP:17067"/>
        <dbReference type="ChEBI" id="CHEBI:15378"/>
        <dbReference type="ChEBI" id="CHEBI:136412"/>
        <dbReference type="ChEBI" id="CHEBI:157695"/>
        <dbReference type="ChEBI" id="CHEBI:167181"/>
        <dbReference type="EC" id="4.2.99.18"/>
    </reaction>
</comment>
<dbReference type="EC" id="4.2.99.18" evidence="4"/>
<dbReference type="PANTHER" id="PTHR36928:SF1">
    <property type="entry name" value="PHOSPHATASE YCDX-RELATED"/>
    <property type="match status" value="1"/>
</dbReference>
<comment type="caution">
    <text evidence="25">The sequence shown here is derived from an EMBL/GenBank/DDBJ whole genome shotgun (WGS) entry which is preliminary data.</text>
</comment>
<evidence type="ECO:0000256" key="9">
    <source>
        <dbReference type="ARBA" id="ARBA00022695"/>
    </source>
</evidence>
<feature type="domain" description="Helix-hairpin-helix DNA-binding motif class 1" evidence="22">
    <location>
        <begin position="126"/>
        <end position="145"/>
    </location>
</feature>
<evidence type="ECO:0000259" key="23">
    <source>
        <dbReference type="SMART" id="SM00481"/>
    </source>
</evidence>
<organism evidence="25 26">
    <name type="scientific">candidate division WWE3 bacterium CG10_big_fil_rev_8_21_14_0_10_32_10</name>
    <dbReference type="NCBI Taxonomy" id="1975090"/>
    <lineage>
        <taxon>Bacteria</taxon>
        <taxon>Katanobacteria</taxon>
    </lineage>
</organism>
<dbReference type="InterPro" id="IPR037160">
    <property type="entry name" value="DNA_Pol_thumb_sf"/>
</dbReference>
<dbReference type="SUPFAM" id="SSF89550">
    <property type="entry name" value="PHP domain-like"/>
    <property type="match status" value="1"/>
</dbReference>
<dbReference type="CDD" id="cd00141">
    <property type="entry name" value="NT_POLXc"/>
    <property type="match status" value="1"/>
</dbReference>
<keyword evidence="8" id="KW-0808">Transferase</keyword>
<proteinExistence type="predicted"/>
<evidence type="ECO:0000313" key="26">
    <source>
        <dbReference type="Proteomes" id="UP000230214"/>
    </source>
</evidence>
<evidence type="ECO:0000256" key="19">
    <source>
        <dbReference type="ARBA" id="ARBA00044678"/>
    </source>
</evidence>
<evidence type="ECO:0000256" key="10">
    <source>
        <dbReference type="ARBA" id="ARBA00022705"/>
    </source>
</evidence>
<name>A0A2H0R984_UNCKA</name>
<dbReference type="GO" id="GO:0003677">
    <property type="term" value="F:DNA binding"/>
    <property type="evidence" value="ECO:0007669"/>
    <property type="project" value="InterPro"/>
</dbReference>
<dbReference type="GO" id="GO:0008270">
    <property type="term" value="F:zinc ion binding"/>
    <property type="evidence" value="ECO:0007669"/>
    <property type="project" value="TreeGrafter"/>
</dbReference>
<evidence type="ECO:0000256" key="18">
    <source>
        <dbReference type="ARBA" id="ARBA00044632"/>
    </source>
</evidence>
<dbReference type="PANTHER" id="PTHR36928">
    <property type="entry name" value="PHOSPHATASE YCDX-RELATED"/>
    <property type="match status" value="1"/>
</dbReference>